<protein>
    <submittedName>
        <fullName evidence="1">Uncharacterized protein</fullName>
    </submittedName>
</protein>
<organism evidence="1 2">
    <name type="scientific">Evansella vedderi</name>
    <dbReference type="NCBI Taxonomy" id="38282"/>
    <lineage>
        <taxon>Bacteria</taxon>
        <taxon>Bacillati</taxon>
        <taxon>Bacillota</taxon>
        <taxon>Bacilli</taxon>
        <taxon>Bacillales</taxon>
        <taxon>Bacillaceae</taxon>
        <taxon>Evansella</taxon>
    </lineage>
</organism>
<accession>A0ABT9ZUC7</accession>
<dbReference type="RefSeq" id="WP_307325360.1">
    <property type="nucleotide sequence ID" value="NZ_JAUSUG010000007.1"/>
</dbReference>
<gene>
    <name evidence="1" type="ORF">J2S74_002229</name>
</gene>
<comment type="caution">
    <text evidence="1">The sequence shown here is derived from an EMBL/GenBank/DDBJ whole genome shotgun (WGS) entry which is preliminary data.</text>
</comment>
<name>A0ABT9ZUC7_9BACI</name>
<keyword evidence="2" id="KW-1185">Reference proteome</keyword>
<proteinExistence type="predicted"/>
<sequence>MREKTVHPTNFDLREIQVALYTVNRHAKTAIDSSELYYLKKTVLKKLVHEKFAEKVSLEFSTNPRSGLQSSVVLVRVGAADSEQPFFFHTLAEKGDFKLEHRGKINHNLQNPRVHMGLETAKSILYKYLGEKPPRKRKHPNSKKKRLDNIFISSYLDGRKRY</sequence>
<dbReference type="EMBL" id="JAUSUG010000007">
    <property type="protein sequence ID" value="MDQ0254850.1"/>
    <property type="molecule type" value="Genomic_DNA"/>
</dbReference>
<reference evidence="1 2" key="1">
    <citation type="submission" date="2023-07" db="EMBL/GenBank/DDBJ databases">
        <title>Genomic Encyclopedia of Type Strains, Phase IV (KMG-IV): sequencing the most valuable type-strain genomes for metagenomic binning, comparative biology and taxonomic classification.</title>
        <authorList>
            <person name="Goeker M."/>
        </authorList>
    </citation>
    <scope>NUCLEOTIDE SEQUENCE [LARGE SCALE GENOMIC DNA]</scope>
    <source>
        <strain evidence="1 2">DSM 9768</strain>
    </source>
</reference>
<dbReference type="Pfam" id="PF14177">
    <property type="entry name" value="YkyB"/>
    <property type="match status" value="1"/>
</dbReference>
<dbReference type="InterPro" id="IPR025552">
    <property type="entry name" value="YkyB"/>
</dbReference>
<evidence type="ECO:0000313" key="1">
    <source>
        <dbReference type="EMBL" id="MDQ0254850.1"/>
    </source>
</evidence>
<dbReference type="Proteomes" id="UP001230005">
    <property type="component" value="Unassembled WGS sequence"/>
</dbReference>
<evidence type="ECO:0000313" key="2">
    <source>
        <dbReference type="Proteomes" id="UP001230005"/>
    </source>
</evidence>